<dbReference type="PANTHER" id="PTHR33112:SF10">
    <property type="entry name" value="TOL"/>
    <property type="match status" value="1"/>
</dbReference>
<dbReference type="InterPro" id="IPR010730">
    <property type="entry name" value="HET"/>
</dbReference>
<evidence type="ECO:0000313" key="3">
    <source>
        <dbReference type="Proteomes" id="UP000799779"/>
    </source>
</evidence>
<proteinExistence type="predicted"/>
<evidence type="ECO:0000259" key="1">
    <source>
        <dbReference type="Pfam" id="PF06985"/>
    </source>
</evidence>
<dbReference type="EMBL" id="ML977600">
    <property type="protein sequence ID" value="KAF1998879.1"/>
    <property type="molecule type" value="Genomic_DNA"/>
</dbReference>
<dbReference type="AlphaFoldDB" id="A0A6A5WDK0"/>
<keyword evidence="3" id="KW-1185">Reference proteome</keyword>
<reference evidence="2" key="1">
    <citation type="journal article" date="2020" name="Stud. Mycol.">
        <title>101 Dothideomycetes genomes: a test case for predicting lifestyles and emergence of pathogens.</title>
        <authorList>
            <person name="Haridas S."/>
            <person name="Albert R."/>
            <person name="Binder M."/>
            <person name="Bloem J."/>
            <person name="Labutti K."/>
            <person name="Salamov A."/>
            <person name="Andreopoulos B."/>
            <person name="Baker S."/>
            <person name="Barry K."/>
            <person name="Bills G."/>
            <person name="Bluhm B."/>
            <person name="Cannon C."/>
            <person name="Castanera R."/>
            <person name="Culley D."/>
            <person name="Daum C."/>
            <person name="Ezra D."/>
            <person name="Gonzalez J."/>
            <person name="Henrissat B."/>
            <person name="Kuo A."/>
            <person name="Liang C."/>
            <person name="Lipzen A."/>
            <person name="Lutzoni F."/>
            <person name="Magnuson J."/>
            <person name="Mondo S."/>
            <person name="Nolan M."/>
            <person name="Ohm R."/>
            <person name="Pangilinan J."/>
            <person name="Park H.-J."/>
            <person name="Ramirez L."/>
            <person name="Alfaro M."/>
            <person name="Sun H."/>
            <person name="Tritt A."/>
            <person name="Yoshinaga Y."/>
            <person name="Zwiers L.-H."/>
            <person name="Turgeon B."/>
            <person name="Goodwin S."/>
            <person name="Spatafora J."/>
            <person name="Crous P."/>
            <person name="Grigoriev I."/>
        </authorList>
    </citation>
    <scope>NUCLEOTIDE SEQUENCE</scope>
    <source>
        <strain evidence="2">CBS 123094</strain>
    </source>
</reference>
<dbReference type="PANTHER" id="PTHR33112">
    <property type="entry name" value="DOMAIN PROTEIN, PUTATIVE-RELATED"/>
    <property type="match status" value="1"/>
</dbReference>
<protein>
    <submittedName>
        <fullName evidence="2">HET-domain-containing protein</fullName>
    </submittedName>
</protein>
<organism evidence="2 3">
    <name type="scientific">Amniculicola lignicola CBS 123094</name>
    <dbReference type="NCBI Taxonomy" id="1392246"/>
    <lineage>
        <taxon>Eukaryota</taxon>
        <taxon>Fungi</taxon>
        <taxon>Dikarya</taxon>
        <taxon>Ascomycota</taxon>
        <taxon>Pezizomycotina</taxon>
        <taxon>Dothideomycetes</taxon>
        <taxon>Pleosporomycetidae</taxon>
        <taxon>Pleosporales</taxon>
        <taxon>Amniculicolaceae</taxon>
        <taxon>Amniculicola</taxon>
    </lineage>
</organism>
<dbReference type="OrthoDB" id="5362512at2759"/>
<feature type="domain" description="Heterokaryon incompatibility" evidence="1">
    <location>
        <begin position="188"/>
        <end position="340"/>
    </location>
</feature>
<name>A0A6A5WDK0_9PLEO</name>
<evidence type="ECO:0000313" key="2">
    <source>
        <dbReference type="EMBL" id="KAF1998879.1"/>
    </source>
</evidence>
<gene>
    <name evidence="2" type="ORF">P154DRAFT_240668</name>
</gene>
<accession>A0A6A5WDK0</accession>
<dbReference type="Proteomes" id="UP000799779">
    <property type="component" value="Unassembled WGS sequence"/>
</dbReference>
<sequence>MVSHASNKLCDPCNSILDKIRHVDWHTDLIHHHSLSTLEESAETGCGVCVVLLEHLQGSAFRKVPDLWDKLFPIKCESDTSSASWQTSFELKLTSGGVEDLSLTFTFELINESKDIESGYIPSSTTDSPQSWGLVGQWLKQCTGGHQRCNAPIPAPWAPTRLLDIGTPGNEYIRLVEQDEDLFSNQPYATVSHCWGRTRLITTRMSNIYSHCKKIPYQELPKSFKDAIRIARYFQLRYLWIDSLCIVQDSWEDWAREAALMSNVYRYAYINIAVTGAAEATEGCFWERHPQAVKPTEFSVQWDKCEETESKRYQVVPDHHIWAQKLFNEPLNQRSWVLQERILAPRVLHFSHEQLFWECREFTACETYYRGLPTSLQDNRLINIKTLSLSEESKDDRWPAKYVSTDVNTNATLMGRAWGAFTALFRPIILQEVTLRSTMKSASVYQDWDAVVEMYSLTSLTRQCDKLVAISGLAMAVSIDESNSPGDGYLAGLWQSSLPSHLLWTTATTEMVRNRRQEIKFPRRYPQEYIAPSWSWASIDGKVSLMWCQRNYDPKEYLATLEDAKVWHNGQRFGEVKSGYIKLSGPLASVLWEADEHPSLASPMAATITHIFPSHLGPHLSAPIPPNATTKSEILFDERVEQAPETLMLLPIIGTMKRVAHENETVAGLVLQREAGTESYSRIGFFFTTRPRACKILRNMARQSVHII</sequence>
<dbReference type="Pfam" id="PF06985">
    <property type="entry name" value="HET"/>
    <property type="match status" value="1"/>
</dbReference>